<keyword evidence="2" id="KW-0119">Carbohydrate metabolism</keyword>
<evidence type="ECO:0000256" key="4">
    <source>
        <dbReference type="ARBA" id="ARBA00022777"/>
    </source>
</evidence>
<evidence type="ECO:0000259" key="5">
    <source>
        <dbReference type="Pfam" id="PF00370"/>
    </source>
</evidence>
<evidence type="ECO:0000256" key="1">
    <source>
        <dbReference type="ARBA" id="ARBA00009156"/>
    </source>
</evidence>
<feature type="domain" description="Carbohydrate kinase FGGY N-terminal" evidence="5">
    <location>
        <begin position="4"/>
        <end position="107"/>
    </location>
</feature>
<evidence type="ECO:0000256" key="3">
    <source>
        <dbReference type="ARBA" id="ARBA00022679"/>
    </source>
</evidence>
<reference evidence="8" key="1">
    <citation type="journal article" date="2019" name="Int. J. Syst. Evol. Microbiol.">
        <title>The Global Catalogue of Microorganisms (GCM) 10K type strain sequencing project: providing services to taxonomists for standard genome sequencing and annotation.</title>
        <authorList>
            <consortium name="The Broad Institute Genomics Platform"/>
            <consortium name="The Broad Institute Genome Sequencing Center for Infectious Disease"/>
            <person name="Wu L."/>
            <person name="Ma J."/>
        </authorList>
    </citation>
    <scope>NUCLEOTIDE SEQUENCE [LARGE SCALE GENOMIC DNA]</scope>
    <source>
        <strain evidence="8">JCM 31486</strain>
    </source>
</reference>
<protein>
    <submittedName>
        <fullName evidence="7">FGGY family carbohydrate kinase</fullName>
    </submittedName>
</protein>
<feature type="non-terminal residue" evidence="7">
    <location>
        <position position="201"/>
    </location>
</feature>
<proteinExistence type="inferred from homology"/>
<evidence type="ECO:0000313" key="8">
    <source>
        <dbReference type="Proteomes" id="UP001597045"/>
    </source>
</evidence>
<sequence length="201" mass="21802">MASRLREIVSDEDLYAQNGLQFLPFTTIYQLLTEPLDRLVDHTMLLVPDLITYWLTGTVGAEVTNASTTGLLCATNRTWNTSLVERVGLPPELLPPLRQPGDHSGHFGDVPVVAVGSHDTASAVFAVGSGAYISCGTWSLVGLELDRPVLTEPARLANFTNEAGVDGTTRFLRNTMGLWLLSESLRVWDTPLEPLLRAAAG</sequence>
<comment type="similarity">
    <text evidence="1">Belongs to the FGGY kinase family.</text>
</comment>
<dbReference type="InterPro" id="IPR018485">
    <property type="entry name" value="FGGY_C"/>
</dbReference>
<gene>
    <name evidence="7" type="ORF">ACFQ1S_08570</name>
</gene>
<comment type="caution">
    <text evidence="7">The sequence shown here is derived from an EMBL/GenBank/DDBJ whole genome shotgun (WGS) entry which is preliminary data.</text>
</comment>
<dbReference type="EMBL" id="JBHTIS010000357">
    <property type="protein sequence ID" value="MFD1045620.1"/>
    <property type="molecule type" value="Genomic_DNA"/>
</dbReference>
<keyword evidence="4 7" id="KW-0418">Kinase</keyword>
<dbReference type="InterPro" id="IPR050406">
    <property type="entry name" value="FGGY_Carb_Kinase"/>
</dbReference>
<dbReference type="InterPro" id="IPR018484">
    <property type="entry name" value="FGGY_N"/>
</dbReference>
<dbReference type="Proteomes" id="UP001597045">
    <property type="component" value="Unassembled WGS sequence"/>
</dbReference>
<keyword evidence="8" id="KW-1185">Reference proteome</keyword>
<organism evidence="7 8">
    <name type="scientific">Kibdelosporangium lantanae</name>
    <dbReference type="NCBI Taxonomy" id="1497396"/>
    <lineage>
        <taxon>Bacteria</taxon>
        <taxon>Bacillati</taxon>
        <taxon>Actinomycetota</taxon>
        <taxon>Actinomycetes</taxon>
        <taxon>Pseudonocardiales</taxon>
        <taxon>Pseudonocardiaceae</taxon>
        <taxon>Kibdelosporangium</taxon>
    </lineage>
</organism>
<feature type="domain" description="Carbohydrate kinase FGGY C-terminal" evidence="6">
    <location>
        <begin position="131"/>
        <end position="189"/>
    </location>
</feature>
<dbReference type="Pfam" id="PF02782">
    <property type="entry name" value="FGGY_C"/>
    <property type="match status" value="1"/>
</dbReference>
<evidence type="ECO:0000259" key="6">
    <source>
        <dbReference type="Pfam" id="PF02782"/>
    </source>
</evidence>
<dbReference type="GO" id="GO:0016301">
    <property type="term" value="F:kinase activity"/>
    <property type="evidence" value="ECO:0007669"/>
    <property type="project" value="UniProtKB-KW"/>
</dbReference>
<accession>A0ABW3M6V0</accession>
<dbReference type="PANTHER" id="PTHR43095:SF5">
    <property type="entry name" value="XYLULOSE KINASE"/>
    <property type="match status" value="1"/>
</dbReference>
<dbReference type="SUPFAM" id="SSF53067">
    <property type="entry name" value="Actin-like ATPase domain"/>
    <property type="match status" value="2"/>
</dbReference>
<evidence type="ECO:0000256" key="2">
    <source>
        <dbReference type="ARBA" id="ARBA00022629"/>
    </source>
</evidence>
<dbReference type="InterPro" id="IPR043129">
    <property type="entry name" value="ATPase_NBD"/>
</dbReference>
<dbReference type="PANTHER" id="PTHR43095">
    <property type="entry name" value="SUGAR KINASE"/>
    <property type="match status" value="1"/>
</dbReference>
<dbReference type="Gene3D" id="3.30.420.40">
    <property type="match status" value="2"/>
</dbReference>
<evidence type="ECO:0000313" key="7">
    <source>
        <dbReference type="EMBL" id="MFD1045620.1"/>
    </source>
</evidence>
<keyword evidence="3" id="KW-0808">Transferase</keyword>
<dbReference type="Pfam" id="PF00370">
    <property type="entry name" value="FGGY_N"/>
    <property type="match status" value="1"/>
</dbReference>
<name>A0ABW3M6V0_9PSEU</name>
<keyword evidence="2" id="KW-0859">Xylose metabolism</keyword>